<comment type="caution">
    <text evidence="1">The sequence shown here is derived from an EMBL/GenBank/DDBJ whole genome shotgun (WGS) entry which is preliminary data.</text>
</comment>
<evidence type="ECO:0000313" key="2">
    <source>
        <dbReference type="Proteomes" id="UP000823775"/>
    </source>
</evidence>
<feature type="non-terminal residue" evidence="1">
    <location>
        <position position="1"/>
    </location>
</feature>
<dbReference type="Proteomes" id="UP000823775">
    <property type="component" value="Unassembled WGS sequence"/>
</dbReference>
<name>A0ABS8TSG4_DATST</name>
<protein>
    <submittedName>
        <fullName evidence="1">Uncharacterized protein</fullName>
    </submittedName>
</protein>
<organism evidence="1 2">
    <name type="scientific">Datura stramonium</name>
    <name type="common">Jimsonweed</name>
    <name type="synonym">Common thornapple</name>
    <dbReference type="NCBI Taxonomy" id="4076"/>
    <lineage>
        <taxon>Eukaryota</taxon>
        <taxon>Viridiplantae</taxon>
        <taxon>Streptophyta</taxon>
        <taxon>Embryophyta</taxon>
        <taxon>Tracheophyta</taxon>
        <taxon>Spermatophyta</taxon>
        <taxon>Magnoliopsida</taxon>
        <taxon>eudicotyledons</taxon>
        <taxon>Gunneridae</taxon>
        <taxon>Pentapetalae</taxon>
        <taxon>asterids</taxon>
        <taxon>lamiids</taxon>
        <taxon>Solanales</taxon>
        <taxon>Solanaceae</taxon>
        <taxon>Solanoideae</taxon>
        <taxon>Datureae</taxon>
        <taxon>Datura</taxon>
    </lineage>
</organism>
<proteinExistence type="predicted"/>
<evidence type="ECO:0000313" key="1">
    <source>
        <dbReference type="EMBL" id="MCD7473334.1"/>
    </source>
</evidence>
<accession>A0ABS8TSG4</accession>
<keyword evidence="2" id="KW-1185">Reference proteome</keyword>
<sequence>PFVSRTKKSSLTISIPSLLMVSSNNSLPSDLRARVLIDLSLCETYGESESLTLEASSSDMGRKIH</sequence>
<dbReference type="EMBL" id="JACEIK010001955">
    <property type="protein sequence ID" value="MCD7473334.1"/>
    <property type="molecule type" value="Genomic_DNA"/>
</dbReference>
<reference evidence="1 2" key="1">
    <citation type="journal article" date="2021" name="BMC Genomics">
        <title>Datura genome reveals duplications of psychoactive alkaloid biosynthetic genes and high mutation rate following tissue culture.</title>
        <authorList>
            <person name="Rajewski A."/>
            <person name="Carter-House D."/>
            <person name="Stajich J."/>
            <person name="Litt A."/>
        </authorList>
    </citation>
    <scope>NUCLEOTIDE SEQUENCE [LARGE SCALE GENOMIC DNA]</scope>
    <source>
        <strain evidence="1">AR-01</strain>
    </source>
</reference>
<gene>
    <name evidence="1" type="ORF">HAX54_015119</name>
</gene>